<dbReference type="AlphaFoldDB" id="A0A728EHL5"/>
<comment type="caution">
    <text evidence="1">The sequence shown here is derived from an EMBL/GenBank/DDBJ whole genome shotgun (WGS) entry which is preliminary data.</text>
</comment>
<dbReference type="InterPro" id="IPR036390">
    <property type="entry name" value="WH_DNA-bd_sf"/>
</dbReference>
<reference evidence="1" key="1">
    <citation type="journal article" date="2018" name="Genome Biol.">
        <title>SKESA: strategic k-mer extension for scrupulous assemblies.</title>
        <authorList>
            <person name="Souvorov A."/>
            <person name="Agarwala R."/>
            <person name="Lipman D.J."/>
        </authorList>
    </citation>
    <scope>NUCLEOTIDE SEQUENCE</scope>
    <source>
        <strain evidence="1">11-7312</strain>
    </source>
</reference>
<sequence length="151" mass="17127">MNAKDKIITYLETHKPASKKELIAVTKLPVNRINQVVRDLLESGQLEIHSVTNKVNHYRLTDLHNQRVKAVLDYFEDGSSATSCEVSDITGLDKTTVTQILISLNKQGELHREWHGQRKLWVYSKSAPFVFGCANHLTAFINNALREVRAS</sequence>
<dbReference type="SUPFAM" id="SSF46785">
    <property type="entry name" value="Winged helix' DNA-binding domain"/>
    <property type="match status" value="2"/>
</dbReference>
<dbReference type="EMBL" id="DAARIH010000046">
    <property type="protein sequence ID" value="HAE2550344.1"/>
    <property type="molecule type" value="Genomic_DNA"/>
</dbReference>
<protein>
    <submittedName>
        <fullName evidence="1">Transcriptional regulator</fullName>
    </submittedName>
</protein>
<dbReference type="InterPro" id="IPR036388">
    <property type="entry name" value="WH-like_DNA-bd_sf"/>
</dbReference>
<accession>A0A728EHL5</accession>
<name>A0A728EHL5_SALET</name>
<reference evidence="1" key="2">
    <citation type="submission" date="2018-07" db="EMBL/GenBank/DDBJ databases">
        <authorList>
            <consortium name="NCBI Pathogen Detection Project"/>
        </authorList>
    </citation>
    <scope>NUCLEOTIDE SEQUENCE</scope>
    <source>
        <strain evidence="1">11-7312</strain>
    </source>
</reference>
<proteinExistence type="predicted"/>
<evidence type="ECO:0000313" key="1">
    <source>
        <dbReference type="EMBL" id="HAE2550344.1"/>
    </source>
</evidence>
<organism evidence="1">
    <name type="scientific">Salmonella enterica subsp. enterica serovar Javiana</name>
    <dbReference type="NCBI Taxonomy" id="363569"/>
    <lineage>
        <taxon>Bacteria</taxon>
        <taxon>Pseudomonadati</taxon>
        <taxon>Pseudomonadota</taxon>
        <taxon>Gammaproteobacteria</taxon>
        <taxon>Enterobacterales</taxon>
        <taxon>Enterobacteriaceae</taxon>
        <taxon>Salmonella</taxon>
    </lineage>
</organism>
<gene>
    <name evidence="1" type="ORF">G3331_004230</name>
</gene>
<dbReference type="Gene3D" id="1.10.10.10">
    <property type="entry name" value="Winged helix-like DNA-binding domain superfamily/Winged helix DNA-binding domain"/>
    <property type="match status" value="1"/>
</dbReference>